<feature type="chain" id="PRO_5042184388" evidence="2">
    <location>
        <begin position="21"/>
        <end position="95"/>
    </location>
</feature>
<dbReference type="EMBL" id="JAIXMP010000008">
    <property type="protein sequence ID" value="KAI9269242.1"/>
    <property type="molecule type" value="Genomic_DNA"/>
</dbReference>
<feature type="region of interest" description="Disordered" evidence="1">
    <location>
        <begin position="23"/>
        <end position="61"/>
    </location>
</feature>
<comment type="caution">
    <text evidence="3">The sequence shown here is derived from an EMBL/GenBank/DDBJ whole genome shotgun (WGS) entry which is preliminary data.</text>
</comment>
<reference evidence="3" key="1">
    <citation type="journal article" date="2022" name="IScience">
        <title>Evolution of zygomycete secretomes and the origins of terrestrial fungal ecologies.</title>
        <authorList>
            <person name="Chang Y."/>
            <person name="Wang Y."/>
            <person name="Mondo S."/>
            <person name="Ahrendt S."/>
            <person name="Andreopoulos W."/>
            <person name="Barry K."/>
            <person name="Beard J."/>
            <person name="Benny G.L."/>
            <person name="Blankenship S."/>
            <person name="Bonito G."/>
            <person name="Cuomo C."/>
            <person name="Desiro A."/>
            <person name="Gervers K.A."/>
            <person name="Hundley H."/>
            <person name="Kuo A."/>
            <person name="LaButti K."/>
            <person name="Lang B.F."/>
            <person name="Lipzen A."/>
            <person name="O'Donnell K."/>
            <person name="Pangilinan J."/>
            <person name="Reynolds N."/>
            <person name="Sandor L."/>
            <person name="Smith M.E."/>
            <person name="Tsang A."/>
            <person name="Grigoriev I.V."/>
            <person name="Stajich J.E."/>
            <person name="Spatafora J.W."/>
        </authorList>
    </citation>
    <scope>NUCLEOTIDE SEQUENCE</scope>
    <source>
        <strain evidence="3">RSA 2281</strain>
    </source>
</reference>
<name>A0AAD5KKH5_9FUNG</name>
<accession>A0AAD5KKH5</accession>
<reference evidence="3" key="2">
    <citation type="submission" date="2023-02" db="EMBL/GenBank/DDBJ databases">
        <authorList>
            <consortium name="DOE Joint Genome Institute"/>
            <person name="Mondo S.J."/>
            <person name="Chang Y."/>
            <person name="Wang Y."/>
            <person name="Ahrendt S."/>
            <person name="Andreopoulos W."/>
            <person name="Barry K."/>
            <person name="Beard J."/>
            <person name="Benny G.L."/>
            <person name="Blankenship S."/>
            <person name="Bonito G."/>
            <person name="Cuomo C."/>
            <person name="Desiro A."/>
            <person name="Gervers K.A."/>
            <person name="Hundley H."/>
            <person name="Kuo A."/>
            <person name="LaButti K."/>
            <person name="Lang B.F."/>
            <person name="Lipzen A."/>
            <person name="O'Donnell K."/>
            <person name="Pangilinan J."/>
            <person name="Reynolds N."/>
            <person name="Sandor L."/>
            <person name="Smith M.W."/>
            <person name="Tsang A."/>
            <person name="Grigoriev I.V."/>
            <person name="Stajich J.E."/>
            <person name="Spatafora J.W."/>
        </authorList>
    </citation>
    <scope>NUCLEOTIDE SEQUENCE</scope>
    <source>
        <strain evidence="3">RSA 2281</strain>
    </source>
</reference>
<evidence type="ECO:0000256" key="1">
    <source>
        <dbReference type="SAM" id="MobiDB-lite"/>
    </source>
</evidence>
<dbReference type="AlphaFoldDB" id="A0AAD5KKH5"/>
<feature type="signal peptide" evidence="2">
    <location>
        <begin position="1"/>
        <end position="20"/>
    </location>
</feature>
<sequence>MRFYLLALFALIYLTQFTLAAKGGGGSGGGDSSGGSSSSGGGSSSVGGGSSNQNSTESAAMSMYATPNSQTYLNVQNVLMAAGVLALAQHHLSRH</sequence>
<dbReference type="Proteomes" id="UP001209540">
    <property type="component" value="Unassembled WGS sequence"/>
</dbReference>
<feature type="compositionally biased region" description="Polar residues" evidence="1">
    <location>
        <begin position="52"/>
        <end position="61"/>
    </location>
</feature>
<feature type="compositionally biased region" description="Gly residues" evidence="1">
    <location>
        <begin position="23"/>
        <end position="50"/>
    </location>
</feature>
<proteinExistence type="predicted"/>
<keyword evidence="2" id="KW-0732">Signal</keyword>
<gene>
    <name evidence="3" type="ORF">BDA99DRAFT_603386</name>
</gene>
<organism evidence="3 4">
    <name type="scientific">Phascolomyces articulosus</name>
    <dbReference type="NCBI Taxonomy" id="60185"/>
    <lineage>
        <taxon>Eukaryota</taxon>
        <taxon>Fungi</taxon>
        <taxon>Fungi incertae sedis</taxon>
        <taxon>Mucoromycota</taxon>
        <taxon>Mucoromycotina</taxon>
        <taxon>Mucoromycetes</taxon>
        <taxon>Mucorales</taxon>
        <taxon>Lichtheimiaceae</taxon>
        <taxon>Phascolomyces</taxon>
    </lineage>
</organism>
<evidence type="ECO:0000313" key="3">
    <source>
        <dbReference type="EMBL" id="KAI9269242.1"/>
    </source>
</evidence>
<evidence type="ECO:0000256" key="2">
    <source>
        <dbReference type="SAM" id="SignalP"/>
    </source>
</evidence>
<protein>
    <submittedName>
        <fullName evidence="3">Uncharacterized protein</fullName>
    </submittedName>
</protein>
<evidence type="ECO:0000313" key="4">
    <source>
        <dbReference type="Proteomes" id="UP001209540"/>
    </source>
</evidence>
<keyword evidence="4" id="KW-1185">Reference proteome</keyword>